<keyword evidence="2" id="KW-1185">Reference proteome</keyword>
<evidence type="ECO:0000313" key="1">
    <source>
        <dbReference type="EMBL" id="ALO41508.1"/>
    </source>
</evidence>
<dbReference type="KEGG" id="pphe:PP2015_990"/>
<dbReference type="Proteomes" id="UP000061457">
    <property type="component" value="Chromosome I"/>
</dbReference>
<evidence type="ECO:0008006" key="3">
    <source>
        <dbReference type="Google" id="ProtNLM"/>
    </source>
</evidence>
<dbReference type="OrthoDB" id="9776279at2"/>
<dbReference type="STRING" id="161398.PP2015_990"/>
<proteinExistence type="predicted"/>
<dbReference type="AlphaFoldDB" id="A0A0S2K030"/>
<accession>A0A0S2K030</accession>
<sequence>MPYFIVLITLLFIAPMPKAESSEHIMPTSPQVWLKQDLNNYLDATNMINITVNEQPLEVLFKTYMNASKRGIAIILPDIGHPLLSSNGSQFLQTALSDDGYDTYVLPSPDILFESLELPDFAQEQQPSSFAKAVFFQSESMLNEYKNELAARFQALTQQLSKMPDEHIVVIALGTSAGIFAELISEQPQLPVDALVTISAHLPHPKRNKDLAATLSLISPPLLDIYYSYDGPAITQSVSNRKRWAQRNSKYDYRQRELFGLSHELRQHQRLRKVVNGFLSHL</sequence>
<gene>
    <name evidence="1" type="ORF">PP2015_990</name>
</gene>
<evidence type="ECO:0000313" key="2">
    <source>
        <dbReference type="Proteomes" id="UP000061457"/>
    </source>
</evidence>
<dbReference type="EMBL" id="CP013187">
    <property type="protein sequence ID" value="ALO41508.1"/>
    <property type="molecule type" value="Genomic_DNA"/>
</dbReference>
<dbReference type="InterPro" id="IPR022529">
    <property type="entry name" value="DUF3530"/>
</dbReference>
<dbReference type="Pfam" id="PF12048">
    <property type="entry name" value="DUF3530"/>
    <property type="match status" value="1"/>
</dbReference>
<dbReference type="PATRIC" id="fig|161398.10.peg.1007"/>
<protein>
    <recommendedName>
        <fullName evidence="3">DUF3530 domain-containing protein</fullName>
    </recommendedName>
</protein>
<reference evidence="1 2" key="1">
    <citation type="submission" date="2015-11" db="EMBL/GenBank/DDBJ databases">
        <authorList>
            <person name="Zhang Y."/>
            <person name="Guo Z."/>
        </authorList>
    </citation>
    <scope>NUCLEOTIDE SEQUENCE [LARGE SCALE GENOMIC DNA]</scope>
    <source>
        <strain evidence="1 2">KCTC 12086</strain>
    </source>
</reference>
<organism evidence="1 2">
    <name type="scientific">Pseudoalteromonas phenolica</name>
    <dbReference type="NCBI Taxonomy" id="161398"/>
    <lineage>
        <taxon>Bacteria</taxon>
        <taxon>Pseudomonadati</taxon>
        <taxon>Pseudomonadota</taxon>
        <taxon>Gammaproteobacteria</taxon>
        <taxon>Alteromonadales</taxon>
        <taxon>Pseudoalteromonadaceae</taxon>
        <taxon>Pseudoalteromonas</taxon>
    </lineage>
</organism>
<name>A0A0S2K030_9GAMM</name>